<feature type="compositionally biased region" description="Polar residues" evidence="1">
    <location>
        <begin position="161"/>
        <end position="174"/>
    </location>
</feature>
<sequence>MYESLTTDVNSMSFSTKYKHAKRHLTLQDNDQKNNEKLISQLLEIITAQQNKINGNQSGTPARRQLTNQIEELPNSLLFDGPKITWADQTLVTDTENQDPQNMVDSNVNFYLDFKSCTPLKTPSRKPSVLRRIIQQSRGHDNDTTLNTTLNTGPVRGFKQPSITINEPNKPSDNVNETFSISSLPLNSTYIRDTEIIQRR</sequence>
<evidence type="ECO:0000313" key="2">
    <source>
        <dbReference type="EnsemblMetazoa" id="CLYHEMP019225.1"/>
    </source>
</evidence>
<organism evidence="2 3">
    <name type="scientific">Clytia hemisphaerica</name>
    <dbReference type="NCBI Taxonomy" id="252671"/>
    <lineage>
        <taxon>Eukaryota</taxon>
        <taxon>Metazoa</taxon>
        <taxon>Cnidaria</taxon>
        <taxon>Hydrozoa</taxon>
        <taxon>Hydroidolina</taxon>
        <taxon>Leptothecata</taxon>
        <taxon>Obeliida</taxon>
        <taxon>Clytiidae</taxon>
        <taxon>Clytia</taxon>
    </lineage>
</organism>
<feature type="region of interest" description="Disordered" evidence="1">
    <location>
        <begin position="137"/>
        <end position="174"/>
    </location>
</feature>
<proteinExistence type="predicted"/>
<dbReference type="EnsemblMetazoa" id="CLYHEMT019225.1">
    <property type="protein sequence ID" value="CLYHEMP019225.1"/>
    <property type="gene ID" value="CLYHEMG019225"/>
</dbReference>
<name>A0A7M5X8I8_9CNID</name>
<keyword evidence="3" id="KW-1185">Reference proteome</keyword>
<evidence type="ECO:0000256" key="1">
    <source>
        <dbReference type="SAM" id="MobiDB-lite"/>
    </source>
</evidence>
<dbReference type="Proteomes" id="UP000594262">
    <property type="component" value="Unplaced"/>
</dbReference>
<accession>A0A7M5X8I8</accession>
<dbReference type="AlphaFoldDB" id="A0A7M5X8I8"/>
<reference evidence="2" key="1">
    <citation type="submission" date="2021-01" db="UniProtKB">
        <authorList>
            <consortium name="EnsemblMetazoa"/>
        </authorList>
    </citation>
    <scope>IDENTIFICATION</scope>
</reference>
<protein>
    <submittedName>
        <fullName evidence="2">Uncharacterized protein</fullName>
    </submittedName>
</protein>
<evidence type="ECO:0000313" key="3">
    <source>
        <dbReference type="Proteomes" id="UP000594262"/>
    </source>
</evidence>